<proteinExistence type="inferred from homology"/>
<dbReference type="Pfam" id="PF03171">
    <property type="entry name" value="2OG-FeII_Oxy"/>
    <property type="match status" value="1"/>
</dbReference>
<keyword evidence="1 3" id="KW-0560">Oxidoreductase</keyword>
<accession>A0A2P6RJ90</accession>
<gene>
    <name evidence="3" type="ORF">RchiOBHm_Chr2g0089681</name>
</gene>
<dbReference type="AlphaFoldDB" id="A0A2P6RJ90"/>
<keyword evidence="3" id="KW-0223">Dioxygenase</keyword>
<evidence type="ECO:0000259" key="2">
    <source>
        <dbReference type="PROSITE" id="PS51471"/>
    </source>
</evidence>
<dbReference type="GO" id="GO:0046872">
    <property type="term" value="F:metal ion binding"/>
    <property type="evidence" value="ECO:0007669"/>
    <property type="project" value="UniProtKB-KW"/>
</dbReference>
<dbReference type="Gene3D" id="2.60.120.330">
    <property type="entry name" value="B-lactam Antibiotic, Isopenicillin N Synthase, Chain"/>
    <property type="match status" value="1"/>
</dbReference>
<keyword evidence="1" id="KW-0479">Metal-binding</keyword>
<evidence type="ECO:0000313" key="4">
    <source>
        <dbReference type="Proteomes" id="UP000238479"/>
    </source>
</evidence>
<dbReference type="EC" id="1.14.11.15" evidence="3"/>
<dbReference type="PANTHER" id="PTHR47990">
    <property type="entry name" value="2-OXOGLUTARATE (2OG) AND FE(II)-DEPENDENT OXYGENASE SUPERFAMILY PROTEIN-RELATED"/>
    <property type="match status" value="1"/>
</dbReference>
<keyword evidence="1" id="KW-0408">Iron</keyword>
<dbReference type="GO" id="GO:0016707">
    <property type="term" value="F:gibberellin 3-beta-dioxygenase activity"/>
    <property type="evidence" value="ECO:0007669"/>
    <property type="project" value="UniProtKB-EC"/>
</dbReference>
<dbReference type="STRING" id="74649.A0A2P6RJ90"/>
<comment type="caution">
    <text evidence="3">The sequence shown here is derived from an EMBL/GenBank/DDBJ whole genome shotgun (WGS) entry which is preliminary data.</text>
</comment>
<feature type="domain" description="Fe2OG dioxygenase" evidence="2">
    <location>
        <begin position="73"/>
        <end position="174"/>
    </location>
</feature>
<dbReference type="EMBL" id="PDCK01000040">
    <property type="protein sequence ID" value="PRQ46498.1"/>
    <property type="molecule type" value="Genomic_DNA"/>
</dbReference>
<dbReference type="SUPFAM" id="SSF51197">
    <property type="entry name" value="Clavaminate synthase-like"/>
    <property type="match status" value="1"/>
</dbReference>
<name>A0A2P6RJ90_ROSCH</name>
<sequence>MLLTIDYQILVMLPCVYDHFDPEDAYSCSNVMEEYQKKMKGLCGKLIRLLLGSLGLDQEDVKWLNRPKKSGRNFPQVLQLNSYPVCPDPSRAMGLAPHTDSSIFTVLNQSNISGLQVFKDGIGWVPVHPVPGALVVNVGDLLHILSNGRFKTAVHRAVVNELYHRISIAYFYSPPYDVKISPPMKLIDQDHPPLYRPVTWKEYLGIKGTHFNRALDLIRNDTDQAPYMHE</sequence>
<dbReference type="PROSITE" id="PS51471">
    <property type="entry name" value="FE2OG_OXY"/>
    <property type="match status" value="1"/>
</dbReference>
<dbReference type="InterPro" id="IPR027443">
    <property type="entry name" value="IPNS-like_sf"/>
</dbReference>
<protein>
    <submittedName>
        <fullName evidence="3">Putative gibberellin 3-beta-dioxygenase</fullName>
        <ecNumber evidence="3">1.14.11.15</ecNumber>
    </submittedName>
</protein>
<reference evidence="3 4" key="1">
    <citation type="journal article" date="2018" name="Nat. Genet.">
        <title>The Rosa genome provides new insights in the design of modern roses.</title>
        <authorList>
            <person name="Bendahmane M."/>
        </authorList>
    </citation>
    <scope>NUCLEOTIDE SEQUENCE [LARGE SCALE GENOMIC DNA]</scope>
    <source>
        <strain evidence="4">cv. Old Blush</strain>
    </source>
</reference>
<dbReference type="Gramene" id="PRQ46498">
    <property type="protein sequence ID" value="PRQ46498"/>
    <property type="gene ID" value="RchiOBHm_Chr2g0089681"/>
</dbReference>
<comment type="similarity">
    <text evidence="1">Belongs to the iron/ascorbate-dependent oxidoreductase family.</text>
</comment>
<dbReference type="InterPro" id="IPR044861">
    <property type="entry name" value="IPNS-like_FE2OG_OXY"/>
</dbReference>
<evidence type="ECO:0000256" key="1">
    <source>
        <dbReference type="RuleBase" id="RU003682"/>
    </source>
</evidence>
<evidence type="ECO:0000313" key="3">
    <source>
        <dbReference type="EMBL" id="PRQ46498.1"/>
    </source>
</evidence>
<dbReference type="Proteomes" id="UP000238479">
    <property type="component" value="Chromosome 2"/>
</dbReference>
<dbReference type="OMA" id="WGPPSDQ"/>
<organism evidence="3 4">
    <name type="scientific">Rosa chinensis</name>
    <name type="common">China rose</name>
    <dbReference type="NCBI Taxonomy" id="74649"/>
    <lineage>
        <taxon>Eukaryota</taxon>
        <taxon>Viridiplantae</taxon>
        <taxon>Streptophyta</taxon>
        <taxon>Embryophyta</taxon>
        <taxon>Tracheophyta</taxon>
        <taxon>Spermatophyta</taxon>
        <taxon>Magnoliopsida</taxon>
        <taxon>eudicotyledons</taxon>
        <taxon>Gunneridae</taxon>
        <taxon>Pentapetalae</taxon>
        <taxon>rosids</taxon>
        <taxon>fabids</taxon>
        <taxon>Rosales</taxon>
        <taxon>Rosaceae</taxon>
        <taxon>Rosoideae</taxon>
        <taxon>Rosoideae incertae sedis</taxon>
        <taxon>Rosa</taxon>
    </lineage>
</organism>
<keyword evidence="4" id="KW-1185">Reference proteome</keyword>
<dbReference type="InterPro" id="IPR005123">
    <property type="entry name" value="Oxoglu/Fe-dep_dioxygenase_dom"/>
</dbReference>
<dbReference type="InterPro" id="IPR050231">
    <property type="entry name" value="Iron_ascorbate_oxido_reductase"/>
</dbReference>